<dbReference type="GO" id="GO:0030942">
    <property type="term" value="F:endoplasmic reticulum signal peptide binding"/>
    <property type="evidence" value="ECO:0007669"/>
    <property type="project" value="UniProtKB-UniRule"/>
</dbReference>
<dbReference type="GO" id="GO:0006614">
    <property type="term" value="P:SRP-dependent cotranslational protein targeting to membrane"/>
    <property type="evidence" value="ECO:0007669"/>
    <property type="project" value="UniProtKB-UniRule"/>
</dbReference>
<evidence type="ECO:0000313" key="9">
    <source>
        <dbReference type="EMBL" id="CAE6418108.1"/>
    </source>
</evidence>
<evidence type="ECO:0000256" key="8">
    <source>
        <dbReference type="SAM" id="MobiDB-lite"/>
    </source>
</evidence>
<sequence length="162" mass="18520">MELVQHEEFLKRLAELFEKCNSSKGSIWLTHKRLTYEPNGPPESAGDDREYPCLLRAVNGRDIKFSTTVSSAELPKFHAAYSALLRQSMPGLRKRDKKKEKTKAEAMAARKQKLETDVVTTGSKRGRGRAKRQRKVRAAIKQQETRKVIAERQQARNANKKV</sequence>
<keyword evidence="3 7" id="KW-0963">Cytoplasm</keyword>
<gene>
    <name evidence="9" type="ORF">RDB_LOCUS19402</name>
</gene>
<evidence type="ECO:0000256" key="6">
    <source>
        <dbReference type="ARBA" id="ARBA00023274"/>
    </source>
</evidence>
<evidence type="ECO:0000256" key="4">
    <source>
        <dbReference type="ARBA" id="ARBA00022884"/>
    </source>
</evidence>
<reference evidence="9" key="1">
    <citation type="submission" date="2021-01" db="EMBL/GenBank/DDBJ databases">
        <authorList>
            <person name="Kaushik A."/>
        </authorList>
    </citation>
    <scope>NUCLEOTIDE SEQUENCE</scope>
    <source>
        <strain evidence="9">AG4-R118</strain>
    </source>
</reference>
<evidence type="ECO:0000256" key="5">
    <source>
        <dbReference type="ARBA" id="ARBA00023135"/>
    </source>
</evidence>
<feature type="region of interest" description="Disordered" evidence="8">
    <location>
        <begin position="107"/>
        <end position="162"/>
    </location>
</feature>
<dbReference type="EMBL" id="CAJMWX010000458">
    <property type="protein sequence ID" value="CAE6418108.1"/>
    <property type="molecule type" value="Genomic_DNA"/>
</dbReference>
<feature type="compositionally biased region" description="Basic residues" evidence="8">
    <location>
        <begin position="124"/>
        <end position="138"/>
    </location>
</feature>
<evidence type="ECO:0000256" key="1">
    <source>
        <dbReference type="ARBA" id="ARBA00004496"/>
    </source>
</evidence>
<dbReference type="InterPro" id="IPR009018">
    <property type="entry name" value="Signal_recog_particle_SRP9/14"/>
</dbReference>
<dbReference type="PANTHER" id="PTHR12013">
    <property type="entry name" value="SIGNAL RECOGNITION PARTICLE 14 KD PROTEIN"/>
    <property type="match status" value="1"/>
</dbReference>
<dbReference type="SUPFAM" id="SSF54762">
    <property type="entry name" value="Signal recognition particle alu RNA binding heterodimer, SRP9/14"/>
    <property type="match status" value="1"/>
</dbReference>
<keyword evidence="6 7" id="KW-0687">Ribonucleoprotein</keyword>
<comment type="caution">
    <text evidence="9">The sequence shown here is derived from an EMBL/GenBank/DDBJ whole genome shotgun (WGS) entry which is preliminary data.</text>
</comment>
<dbReference type="Proteomes" id="UP000663888">
    <property type="component" value="Unassembled WGS sequence"/>
</dbReference>
<protein>
    <recommendedName>
        <fullName evidence="7">Signal recognition particle subunit SRP14</fullName>
    </recommendedName>
    <alternativeName>
        <fullName evidence="7">Signal recognition particle 14 kDa protein</fullName>
    </alternativeName>
</protein>
<dbReference type="GO" id="GO:0005786">
    <property type="term" value="C:signal recognition particle, endoplasmic reticulum targeting"/>
    <property type="evidence" value="ECO:0007669"/>
    <property type="project" value="UniProtKB-UniRule"/>
</dbReference>
<comment type="subcellular location">
    <subcellularLocation>
        <location evidence="1 7">Cytoplasm</location>
    </subcellularLocation>
</comment>
<comment type="similarity">
    <text evidence="2 7">Belongs to the SRP14 family.</text>
</comment>
<organism evidence="9 10">
    <name type="scientific">Rhizoctonia solani</name>
    <dbReference type="NCBI Taxonomy" id="456999"/>
    <lineage>
        <taxon>Eukaryota</taxon>
        <taxon>Fungi</taxon>
        <taxon>Dikarya</taxon>
        <taxon>Basidiomycota</taxon>
        <taxon>Agaricomycotina</taxon>
        <taxon>Agaricomycetes</taxon>
        <taxon>Cantharellales</taxon>
        <taxon>Ceratobasidiaceae</taxon>
        <taxon>Rhizoctonia</taxon>
    </lineage>
</organism>
<comment type="function">
    <text evidence="7">Component of the signal recognition particle (SRP) complex, a ribonucleoprotein complex that mediates the cotranslational targeting of secretory and membrane proteins to the endoplasmic reticulum (ER).</text>
</comment>
<dbReference type="GO" id="GO:0008312">
    <property type="term" value="F:7S RNA binding"/>
    <property type="evidence" value="ECO:0007669"/>
    <property type="project" value="UniProtKB-UniRule"/>
</dbReference>
<dbReference type="Pfam" id="PF02290">
    <property type="entry name" value="SRP14"/>
    <property type="match status" value="1"/>
</dbReference>
<feature type="compositionally biased region" description="Basic and acidic residues" evidence="8">
    <location>
        <begin position="143"/>
        <end position="154"/>
    </location>
</feature>
<name>A0A8H3ABZ8_9AGAM</name>
<dbReference type="Gene3D" id="3.30.720.10">
    <property type="entry name" value="Signal recognition particle alu RNA binding heterodimer, srp9/1"/>
    <property type="match status" value="1"/>
</dbReference>
<evidence type="ECO:0000256" key="2">
    <source>
        <dbReference type="ARBA" id="ARBA00010349"/>
    </source>
</evidence>
<evidence type="ECO:0000256" key="7">
    <source>
        <dbReference type="RuleBase" id="RU368100"/>
    </source>
</evidence>
<evidence type="ECO:0000256" key="3">
    <source>
        <dbReference type="ARBA" id="ARBA00022490"/>
    </source>
</evidence>
<keyword evidence="4 7" id="KW-0694">RNA-binding</keyword>
<proteinExistence type="inferred from homology"/>
<dbReference type="AlphaFoldDB" id="A0A8H3ABZ8"/>
<evidence type="ECO:0000313" key="10">
    <source>
        <dbReference type="Proteomes" id="UP000663888"/>
    </source>
</evidence>
<keyword evidence="5 7" id="KW-0733">Signal recognition particle</keyword>
<comment type="subunit">
    <text evidence="7">Component of a fungal signal recognition particle (SRP) complex that consists of a 7SL RNA molecule (scR1) and at least six protein subunits: SRP72, SRP68, SRP54, SEC65, SRP21 and SRP14.</text>
</comment>
<dbReference type="InterPro" id="IPR003210">
    <property type="entry name" value="Signal_recog_particle_SRP14"/>
</dbReference>
<accession>A0A8H3ABZ8</accession>